<comment type="caution">
    <text evidence="14">The sequence shown here is derived from an EMBL/GenBank/DDBJ whole genome shotgun (WGS) entry which is preliminary data.</text>
</comment>
<dbReference type="CDD" id="cd00483">
    <property type="entry name" value="HPPK"/>
    <property type="match status" value="1"/>
</dbReference>
<evidence type="ECO:0000256" key="6">
    <source>
        <dbReference type="ARBA" id="ARBA00022741"/>
    </source>
</evidence>
<dbReference type="EC" id="2.7.6.3" evidence="3"/>
<keyword evidence="9" id="KW-0289">Folate biosynthesis</keyword>
<evidence type="ECO:0000256" key="7">
    <source>
        <dbReference type="ARBA" id="ARBA00022777"/>
    </source>
</evidence>
<evidence type="ECO:0000256" key="10">
    <source>
        <dbReference type="ARBA" id="ARBA00029409"/>
    </source>
</evidence>
<comment type="function">
    <text evidence="10">Catalyzes the transfer of pyrophosphate from adenosine triphosphate (ATP) to 6-hydroxymethyl-7,8-dihydropterin, an enzymatic step in folate biosynthesis pathway.</text>
</comment>
<dbReference type="EMBL" id="JAIRBM010000003">
    <property type="protein sequence ID" value="MBZ6075645.1"/>
    <property type="molecule type" value="Genomic_DNA"/>
</dbReference>
<reference evidence="14 15" key="1">
    <citation type="submission" date="2021-09" db="EMBL/GenBank/DDBJ databases">
        <title>The complete genome sequence of a new microorganism.</title>
        <authorList>
            <person name="Zi Z."/>
        </authorList>
    </citation>
    <scope>NUCLEOTIDE SEQUENCE [LARGE SCALE GENOMIC DNA]</scope>
    <source>
        <strain evidence="14 15">WGZ8</strain>
    </source>
</reference>
<dbReference type="PANTHER" id="PTHR43071">
    <property type="entry name" value="2-AMINO-4-HYDROXY-6-HYDROXYMETHYLDIHYDROPTERIDINE PYROPHOSPHOKINASE"/>
    <property type="match status" value="1"/>
</dbReference>
<comment type="pathway">
    <text evidence="1">Cofactor biosynthesis; tetrahydrofolate biosynthesis; 2-amino-4-hydroxy-6-hydroxymethyl-7,8-dihydropteridine diphosphate from 7,8-dihydroneopterin triphosphate: step 4/4.</text>
</comment>
<accession>A0ABS7VKP9</accession>
<evidence type="ECO:0000256" key="12">
    <source>
        <dbReference type="ARBA" id="ARBA00033413"/>
    </source>
</evidence>
<evidence type="ECO:0000256" key="8">
    <source>
        <dbReference type="ARBA" id="ARBA00022840"/>
    </source>
</evidence>
<keyword evidence="5 14" id="KW-0808">Transferase</keyword>
<dbReference type="PROSITE" id="PS00794">
    <property type="entry name" value="HPPK"/>
    <property type="match status" value="1"/>
</dbReference>
<proteinExistence type="inferred from homology"/>
<evidence type="ECO:0000256" key="5">
    <source>
        <dbReference type="ARBA" id="ARBA00022679"/>
    </source>
</evidence>
<evidence type="ECO:0000256" key="3">
    <source>
        <dbReference type="ARBA" id="ARBA00013253"/>
    </source>
</evidence>
<dbReference type="InterPro" id="IPR000550">
    <property type="entry name" value="Hppk"/>
</dbReference>
<dbReference type="InterPro" id="IPR035907">
    <property type="entry name" value="Hppk_sf"/>
</dbReference>
<protein>
    <recommendedName>
        <fullName evidence="4">2-amino-4-hydroxy-6-hydroxymethyldihydropteridine pyrophosphokinase</fullName>
        <ecNumber evidence="3">2.7.6.3</ecNumber>
    </recommendedName>
    <alternativeName>
        <fullName evidence="11">6-hydroxymethyl-7,8-dihydropterin pyrophosphokinase</fullName>
    </alternativeName>
    <alternativeName>
        <fullName evidence="12">7,8-dihydro-6-hydroxymethylpterin-pyrophosphokinase</fullName>
    </alternativeName>
</protein>
<keyword evidence="6" id="KW-0547">Nucleotide-binding</keyword>
<feature type="domain" description="7,8-dihydro-6-hydroxymethylpterin-pyrophosphokinase" evidence="13">
    <location>
        <begin position="92"/>
        <end position="103"/>
    </location>
</feature>
<evidence type="ECO:0000313" key="14">
    <source>
        <dbReference type="EMBL" id="MBZ6075645.1"/>
    </source>
</evidence>
<dbReference type="SUPFAM" id="SSF55083">
    <property type="entry name" value="6-hydroxymethyl-7,8-dihydropterin pyrophosphokinase, HPPK"/>
    <property type="match status" value="1"/>
</dbReference>
<gene>
    <name evidence="14" type="primary">folK</name>
    <name evidence="14" type="ORF">K9B37_05010</name>
</gene>
<sequence>MTEPKPIRAALSLGSNLGDKRGTIARAIAALDAGGAKTVARSADYRTEPWGPVAQDWFVNACVLVETALSAPDLLALCLKVERDLGRIREVKWGPRIIDIDILTYDDVAIDTPELVLPHPFVLERRFVLVPLAEIAPDLAIRGTTVAEALKLLGPGDVTRID</sequence>
<dbReference type="Proteomes" id="UP000704176">
    <property type="component" value="Unassembled WGS sequence"/>
</dbReference>
<keyword evidence="15" id="KW-1185">Reference proteome</keyword>
<name>A0ABS7VKP9_9HYPH</name>
<dbReference type="PANTHER" id="PTHR43071:SF1">
    <property type="entry name" value="2-AMINO-4-HYDROXY-6-HYDROXYMETHYLDIHYDROPTERIDINE PYROPHOSPHOKINASE"/>
    <property type="match status" value="1"/>
</dbReference>
<comment type="similarity">
    <text evidence="2">Belongs to the HPPK family.</text>
</comment>
<dbReference type="Gene3D" id="3.30.70.560">
    <property type="entry name" value="7,8-Dihydro-6-hydroxymethylpterin-pyrophosphokinase HPPK"/>
    <property type="match status" value="1"/>
</dbReference>
<evidence type="ECO:0000259" key="13">
    <source>
        <dbReference type="PROSITE" id="PS00794"/>
    </source>
</evidence>
<dbReference type="RefSeq" id="WP_224311760.1">
    <property type="nucleotide sequence ID" value="NZ_JAIRBM010000003.1"/>
</dbReference>
<keyword evidence="7" id="KW-0418">Kinase</keyword>
<dbReference type="Pfam" id="PF01288">
    <property type="entry name" value="HPPK"/>
    <property type="match status" value="1"/>
</dbReference>
<evidence type="ECO:0000313" key="15">
    <source>
        <dbReference type="Proteomes" id="UP000704176"/>
    </source>
</evidence>
<dbReference type="NCBIfam" id="TIGR01498">
    <property type="entry name" value="folK"/>
    <property type="match status" value="1"/>
</dbReference>
<evidence type="ECO:0000256" key="2">
    <source>
        <dbReference type="ARBA" id="ARBA00005810"/>
    </source>
</evidence>
<organism evidence="14 15">
    <name type="scientific">Microvirga puerhi</name>
    <dbReference type="NCBI Taxonomy" id="2876078"/>
    <lineage>
        <taxon>Bacteria</taxon>
        <taxon>Pseudomonadati</taxon>
        <taxon>Pseudomonadota</taxon>
        <taxon>Alphaproteobacteria</taxon>
        <taxon>Hyphomicrobiales</taxon>
        <taxon>Methylobacteriaceae</taxon>
        <taxon>Microvirga</taxon>
    </lineage>
</organism>
<keyword evidence="8" id="KW-0067">ATP-binding</keyword>
<evidence type="ECO:0000256" key="4">
    <source>
        <dbReference type="ARBA" id="ARBA00016218"/>
    </source>
</evidence>
<evidence type="ECO:0000256" key="11">
    <source>
        <dbReference type="ARBA" id="ARBA00029766"/>
    </source>
</evidence>
<evidence type="ECO:0000256" key="9">
    <source>
        <dbReference type="ARBA" id="ARBA00022909"/>
    </source>
</evidence>
<dbReference type="GO" id="GO:0003848">
    <property type="term" value="F:2-amino-4-hydroxy-6-hydroxymethyldihydropteridine diphosphokinase activity"/>
    <property type="evidence" value="ECO:0007669"/>
    <property type="project" value="UniProtKB-EC"/>
</dbReference>
<evidence type="ECO:0000256" key="1">
    <source>
        <dbReference type="ARBA" id="ARBA00005051"/>
    </source>
</evidence>